<evidence type="ECO:0000313" key="2">
    <source>
        <dbReference type="Proteomes" id="UP000637002"/>
    </source>
</evidence>
<organism evidence="1 2">
    <name type="scientific">Chelatococcus reniformis</name>
    <dbReference type="NCBI Taxonomy" id="1494448"/>
    <lineage>
        <taxon>Bacteria</taxon>
        <taxon>Pseudomonadati</taxon>
        <taxon>Pseudomonadota</taxon>
        <taxon>Alphaproteobacteria</taxon>
        <taxon>Hyphomicrobiales</taxon>
        <taxon>Chelatococcaceae</taxon>
        <taxon>Chelatococcus</taxon>
    </lineage>
</organism>
<keyword evidence="2" id="KW-1185">Reference proteome</keyword>
<reference evidence="1" key="2">
    <citation type="submission" date="2020-09" db="EMBL/GenBank/DDBJ databases">
        <authorList>
            <person name="Sun Q."/>
            <person name="Zhou Y."/>
        </authorList>
    </citation>
    <scope>NUCLEOTIDE SEQUENCE</scope>
    <source>
        <strain evidence="1">CGMCC 1.12919</strain>
    </source>
</reference>
<accession>A0A916US66</accession>
<comment type="caution">
    <text evidence="1">The sequence shown here is derived from an EMBL/GenBank/DDBJ whole genome shotgun (WGS) entry which is preliminary data.</text>
</comment>
<dbReference type="EMBL" id="BMGG01000009">
    <property type="protein sequence ID" value="GGC84131.1"/>
    <property type="molecule type" value="Genomic_DNA"/>
</dbReference>
<reference evidence="1" key="1">
    <citation type="journal article" date="2014" name="Int. J. Syst. Evol. Microbiol.">
        <title>Complete genome sequence of Corynebacterium casei LMG S-19264T (=DSM 44701T), isolated from a smear-ripened cheese.</title>
        <authorList>
            <consortium name="US DOE Joint Genome Institute (JGI-PGF)"/>
            <person name="Walter F."/>
            <person name="Albersmeier A."/>
            <person name="Kalinowski J."/>
            <person name="Ruckert C."/>
        </authorList>
    </citation>
    <scope>NUCLEOTIDE SEQUENCE</scope>
    <source>
        <strain evidence="1">CGMCC 1.12919</strain>
    </source>
</reference>
<name>A0A916US66_9HYPH</name>
<protein>
    <recommendedName>
        <fullName evidence="3">DUF2946 domain-containing protein</fullName>
    </recommendedName>
</protein>
<evidence type="ECO:0000313" key="1">
    <source>
        <dbReference type="EMBL" id="GGC84131.1"/>
    </source>
</evidence>
<sequence length="129" mass="12774">MTGRQQAMERRTAPRAVIALIAAYALVLQALMLSALPLPALAGHAGALCTTVPAPTGQADPERPSGAHELCCVAACAGPSLATPPQGDGASSAITAPPALLVIFPTHRPLGMAPLLEAATSARGPPAAA</sequence>
<dbReference type="Proteomes" id="UP000637002">
    <property type="component" value="Unassembled WGS sequence"/>
</dbReference>
<proteinExistence type="predicted"/>
<evidence type="ECO:0008006" key="3">
    <source>
        <dbReference type="Google" id="ProtNLM"/>
    </source>
</evidence>
<gene>
    <name evidence="1" type="ORF">GCM10010994_47550</name>
</gene>
<dbReference type="AlphaFoldDB" id="A0A916US66"/>